<feature type="compositionally biased region" description="Acidic residues" evidence="1">
    <location>
        <begin position="137"/>
        <end position="146"/>
    </location>
</feature>
<feature type="non-terminal residue" evidence="2">
    <location>
        <position position="448"/>
    </location>
</feature>
<feature type="region of interest" description="Disordered" evidence="1">
    <location>
        <begin position="318"/>
        <end position="367"/>
    </location>
</feature>
<feature type="compositionally biased region" description="Basic residues" evidence="1">
    <location>
        <begin position="25"/>
        <end position="34"/>
    </location>
</feature>
<feature type="region of interest" description="Disordered" evidence="1">
    <location>
        <begin position="74"/>
        <end position="146"/>
    </location>
</feature>
<reference evidence="2 3" key="1">
    <citation type="submission" date="2024-05" db="EMBL/GenBank/DDBJ databases">
        <title>Culex pipiens pipiens assembly and annotation.</title>
        <authorList>
            <person name="Alout H."/>
            <person name="Durand T."/>
        </authorList>
    </citation>
    <scope>NUCLEOTIDE SEQUENCE [LARGE SCALE GENOMIC DNA]</scope>
    <source>
        <strain evidence="2">HA-2024</strain>
        <tissue evidence="2">Whole body</tissue>
    </source>
</reference>
<comment type="caution">
    <text evidence="2">The sequence shown here is derived from an EMBL/GenBank/DDBJ whole genome shotgun (WGS) entry which is preliminary data.</text>
</comment>
<evidence type="ECO:0000313" key="2">
    <source>
        <dbReference type="EMBL" id="KAL1375832.1"/>
    </source>
</evidence>
<feature type="region of interest" description="Disordered" evidence="1">
    <location>
        <begin position="1"/>
        <end position="34"/>
    </location>
</feature>
<protein>
    <submittedName>
        <fullName evidence="2">Uncharacterized protein</fullName>
    </submittedName>
</protein>
<name>A0ABD1CHG3_CULPP</name>
<proteinExistence type="predicted"/>
<dbReference type="Proteomes" id="UP001562425">
    <property type="component" value="Unassembled WGS sequence"/>
</dbReference>
<sequence length="448" mass="48176">MMEDQQIELKSEYLDEDYSEETTRHQRKTTKIKIKKQAEPKLGKYSLSAEDFEDEPQGTEADFELYEVVEESASKINAGDVGGNTTHDDDYAEDEAEEDEAVEDEEVEDEEVEDEADCEDQNETYIIENKKEKTEESDVGDEEEPDEELAIEQESQCRALFYHAGRFTWTGEAASNAKHGKETHKAQGLLCVQALVDSCEDVFGECAQNITSAIAERLIRMNEAKHRLEIKAAGGCSKKLFTGQLASIPVNKAKSSHIQAVYYISAGSLKKSTDERKSIAAPPRVSAINIKARGGTSAGSPASGIPASGIPASKIAARGETSAAIPTSSPVSNIKARGGTSASQPNSNALSYHHGSGRKRKSSYTGEPNYVTARGGTSVGHSSSIIMAGNVFVPGGVSYPTHEIPTKKPPIKFYGINVIPNDRIAVCGGTSAGTITAQEETSASRPAS</sequence>
<organism evidence="2 3">
    <name type="scientific">Culex pipiens pipiens</name>
    <name type="common">Northern house mosquito</name>
    <dbReference type="NCBI Taxonomy" id="38569"/>
    <lineage>
        <taxon>Eukaryota</taxon>
        <taxon>Metazoa</taxon>
        <taxon>Ecdysozoa</taxon>
        <taxon>Arthropoda</taxon>
        <taxon>Hexapoda</taxon>
        <taxon>Insecta</taxon>
        <taxon>Pterygota</taxon>
        <taxon>Neoptera</taxon>
        <taxon>Endopterygota</taxon>
        <taxon>Diptera</taxon>
        <taxon>Nematocera</taxon>
        <taxon>Culicoidea</taxon>
        <taxon>Culicidae</taxon>
        <taxon>Culicinae</taxon>
        <taxon>Culicini</taxon>
        <taxon>Culex</taxon>
        <taxon>Culex</taxon>
    </lineage>
</organism>
<dbReference type="EMBL" id="JBEHCU010012161">
    <property type="protein sequence ID" value="KAL1375832.1"/>
    <property type="molecule type" value="Genomic_DNA"/>
</dbReference>
<gene>
    <name evidence="2" type="ORF">pipiens_017249</name>
</gene>
<feature type="compositionally biased region" description="Polar residues" evidence="1">
    <location>
        <begin position="340"/>
        <end position="350"/>
    </location>
</feature>
<keyword evidence="3" id="KW-1185">Reference proteome</keyword>
<evidence type="ECO:0000256" key="1">
    <source>
        <dbReference type="SAM" id="MobiDB-lite"/>
    </source>
</evidence>
<feature type="compositionally biased region" description="Acidic residues" evidence="1">
    <location>
        <begin position="90"/>
        <end position="122"/>
    </location>
</feature>
<evidence type="ECO:0000313" key="3">
    <source>
        <dbReference type="Proteomes" id="UP001562425"/>
    </source>
</evidence>
<accession>A0ABD1CHG3</accession>
<dbReference type="AlphaFoldDB" id="A0ABD1CHG3"/>